<proteinExistence type="predicted"/>
<dbReference type="Gene3D" id="2.40.160.20">
    <property type="match status" value="1"/>
</dbReference>
<sequence length="148" mass="16157">MAAQEPTPPNLTFVYSMEAELANAIPIKNIPDGKDRQIIPITGGWFKGPRVSGKILNIGADWLLVDSQGKGRPDTRYVLQTDQGEIIYVRTEGVPPKIANGPNMLRAKFETSTNSSVAWMNNIAAVAVLRVKNPNAVLIDMWEASPAQ</sequence>
<dbReference type="OrthoDB" id="2544694at2759"/>
<keyword evidence="2" id="KW-1185">Reference proteome</keyword>
<gene>
    <name evidence="1" type="ORF">SETTUDRAFT_21573</name>
</gene>
<dbReference type="RefSeq" id="XP_008028034.1">
    <property type="nucleotide sequence ID" value="XM_008029843.1"/>
</dbReference>
<evidence type="ECO:0000313" key="1">
    <source>
        <dbReference type="EMBL" id="EOA84215.1"/>
    </source>
</evidence>
<dbReference type="eggNOG" id="ENOG502SS11">
    <property type="taxonomic scope" value="Eukaryota"/>
</dbReference>
<dbReference type="PANTHER" id="PTHR37315:SF1">
    <property type="entry name" value="UPF0311 PROTEIN BLR7842"/>
    <property type="match status" value="1"/>
</dbReference>
<evidence type="ECO:0000313" key="2">
    <source>
        <dbReference type="Proteomes" id="UP000016935"/>
    </source>
</evidence>
<dbReference type="PANTHER" id="PTHR37315">
    <property type="entry name" value="UPF0311 PROTEIN BLR7842"/>
    <property type="match status" value="1"/>
</dbReference>
<dbReference type="EMBL" id="KB908814">
    <property type="protein sequence ID" value="EOA84215.1"/>
    <property type="molecule type" value="Genomic_DNA"/>
</dbReference>
<organism evidence="1 2">
    <name type="scientific">Exserohilum turcicum (strain 28A)</name>
    <name type="common">Northern leaf blight fungus</name>
    <name type="synonym">Setosphaeria turcica</name>
    <dbReference type="NCBI Taxonomy" id="671987"/>
    <lineage>
        <taxon>Eukaryota</taxon>
        <taxon>Fungi</taxon>
        <taxon>Dikarya</taxon>
        <taxon>Ascomycota</taxon>
        <taxon>Pezizomycotina</taxon>
        <taxon>Dothideomycetes</taxon>
        <taxon>Pleosporomycetidae</taxon>
        <taxon>Pleosporales</taxon>
        <taxon>Pleosporineae</taxon>
        <taxon>Pleosporaceae</taxon>
        <taxon>Exserohilum</taxon>
    </lineage>
</organism>
<dbReference type="InterPro" id="IPR020915">
    <property type="entry name" value="UPF0311"/>
</dbReference>
<reference evidence="1 2" key="2">
    <citation type="journal article" date="2013" name="PLoS Genet.">
        <title>Comparative genome structure, secondary metabolite, and effector coding capacity across Cochliobolus pathogens.</title>
        <authorList>
            <person name="Condon B.J."/>
            <person name="Leng Y."/>
            <person name="Wu D."/>
            <person name="Bushley K.E."/>
            <person name="Ohm R.A."/>
            <person name="Otillar R."/>
            <person name="Martin J."/>
            <person name="Schackwitz W."/>
            <person name="Grimwood J."/>
            <person name="MohdZainudin N."/>
            <person name="Xue C."/>
            <person name="Wang R."/>
            <person name="Manning V.A."/>
            <person name="Dhillon B."/>
            <person name="Tu Z.J."/>
            <person name="Steffenson B.J."/>
            <person name="Salamov A."/>
            <person name="Sun H."/>
            <person name="Lowry S."/>
            <person name="LaButti K."/>
            <person name="Han J."/>
            <person name="Copeland A."/>
            <person name="Lindquist E."/>
            <person name="Barry K."/>
            <person name="Schmutz J."/>
            <person name="Baker S.E."/>
            <person name="Ciuffetti L.M."/>
            <person name="Grigoriev I.V."/>
            <person name="Zhong S."/>
            <person name="Turgeon B.G."/>
        </authorList>
    </citation>
    <scope>NUCLEOTIDE SEQUENCE [LARGE SCALE GENOMIC DNA]</scope>
    <source>
        <strain evidence="2">28A</strain>
    </source>
</reference>
<dbReference type="STRING" id="671987.R0IG62"/>
<dbReference type="GeneID" id="19402452"/>
<dbReference type="AlphaFoldDB" id="R0IG62"/>
<dbReference type="HOGENOM" id="CLU_096872_4_1_1"/>
<reference evidence="1 2" key="1">
    <citation type="journal article" date="2012" name="PLoS Pathog.">
        <title>Diverse lifestyles and strategies of plant pathogenesis encoded in the genomes of eighteen Dothideomycetes fungi.</title>
        <authorList>
            <person name="Ohm R.A."/>
            <person name="Feau N."/>
            <person name="Henrissat B."/>
            <person name="Schoch C.L."/>
            <person name="Horwitz B.A."/>
            <person name="Barry K.W."/>
            <person name="Condon B.J."/>
            <person name="Copeland A.C."/>
            <person name="Dhillon B."/>
            <person name="Glaser F."/>
            <person name="Hesse C.N."/>
            <person name="Kosti I."/>
            <person name="LaButti K."/>
            <person name="Lindquist E.A."/>
            <person name="Lucas S."/>
            <person name="Salamov A.A."/>
            <person name="Bradshaw R.E."/>
            <person name="Ciuffetti L."/>
            <person name="Hamelin R.C."/>
            <person name="Kema G.H.J."/>
            <person name="Lawrence C."/>
            <person name="Scott J.A."/>
            <person name="Spatafora J.W."/>
            <person name="Turgeon B.G."/>
            <person name="de Wit P.J.G.M."/>
            <person name="Zhong S."/>
            <person name="Goodwin S.B."/>
            <person name="Grigoriev I.V."/>
        </authorList>
    </citation>
    <scope>NUCLEOTIDE SEQUENCE [LARGE SCALE GENOMIC DNA]</scope>
    <source>
        <strain evidence="2">28A</strain>
    </source>
</reference>
<protein>
    <submittedName>
        <fullName evidence="1">Uncharacterized protein</fullName>
    </submittedName>
</protein>
<accession>R0IG62</accession>
<name>R0IG62_EXST2</name>
<dbReference type="Pfam" id="PF11578">
    <property type="entry name" value="DUF3237"/>
    <property type="match status" value="1"/>
</dbReference>
<dbReference type="Proteomes" id="UP000016935">
    <property type="component" value="Unassembled WGS sequence"/>
</dbReference>